<protein>
    <submittedName>
        <fullName evidence="1">Uncharacterized protein</fullName>
    </submittedName>
</protein>
<gene>
    <name evidence="1" type="ORF">AVEN_18873_1</name>
</gene>
<dbReference type="OrthoDB" id="8187225at2759"/>
<proteinExistence type="predicted"/>
<dbReference type="EMBL" id="BGPR01033313">
    <property type="protein sequence ID" value="GBO07198.1"/>
    <property type="molecule type" value="Genomic_DNA"/>
</dbReference>
<name>A0A4Y2U2Y6_ARAVE</name>
<sequence>MLGGIKRDICRHYKRMSNGGTSACVITLLSCLSFLFRSVKGFTIHCTEVSIQDPRCGSAEPCRPVTNVLNLLDFLARIAVDISWRWNILWSDEAHLTLYGLVNTQNCRIWGTANPNVEHEQCRYPDFLSGPFSTKENTPTALNDVHYECRYSGLLQQHKSFLP</sequence>
<dbReference type="Proteomes" id="UP000499080">
    <property type="component" value="Unassembled WGS sequence"/>
</dbReference>
<evidence type="ECO:0000313" key="2">
    <source>
        <dbReference type="Proteomes" id="UP000499080"/>
    </source>
</evidence>
<comment type="caution">
    <text evidence="1">The sequence shown here is derived from an EMBL/GenBank/DDBJ whole genome shotgun (WGS) entry which is preliminary data.</text>
</comment>
<evidence type="ECO:0000313" key="1">
    <source>
        <dbReference type="EMBL" id="GBO07198.1"/>
    </source>
</evidence>
<dbReference type="PROSITE" id="PS51257">
    <property type="entry name" value="PROKAR_LIPOPROTEIN"/>
    <property type="match status" value="1"/>
</dbReference>
<accession>A0A4Y2U2Y6</accession>
<organism evidence="1 2">
    <name type="scientific">Araneus ventricosus</name>
    <name type="common">Orbweaver spider</name>
    <name type="synonym">Epeira ventricosa</name>
    <dbReference type="NCBI Taxonomy" id="182803"/>
    <lineage>
        <taxon>Eukaryota</taxon>
        <taxon>Metazoa</taxon>
        <taxon>Ecdysozoa</taxon>
        <taxon>Arthropoda</taxon>
        <taxon>Chelicerata</taxon>
        <taxon>Arachnida</taxon>
        <taxon>Araneae</taxon>
        <taxon>Araneomorphae</taxon>
        <taxon>Entelegynae</taxon>
        <taxon>Araneoidea</taxon>
        <taxon>Araneidae</taxon>
        <taxon>Araneus</taxon>
    </lineage>
</organism>
<dbReference type="AlphaFoldDB" id="A0A4Y2U2Y6"/>
<keyword evidence="2" id="KW-1185">Reference proteome</keyword>
<reference evidence="1 2" key="1">
    <citation type="journal article" date="2019" name="Sci. Rep.">
        <title>Orb-weaving spider Araneus ventricosus genome elucidates the spidroin gene catalogue.</title>
        <authorList>
            <person name="Kono N."/>
            <person name="Nakamura H."/>
            <person name="Ohtoshi R."/>
            <person name="Moran D.A.P."/>
            <person name="Shinohara A."/>
            <person name="Yoshida Y."/>
            <person name="Fujiwara M."/>
            <person name="Mori M."/>
            <person name="Tomita M."/>
            <person name="Arakawa K."/>
        </authorList>
    </citation>
    <scope>NUCLEOTIDE SEQUENCE [LARGE SCALE GENOMIC DNA]</scope>
</reference>